<feature type="compositionally biased region" description="Basic and acidic residues" evidence="9">
    <location>
        <begin position="490"/>
        <end position="523"/>
    </location>
</feature>
<feature type="compositionally biased region" description="Low complexity" evidence="9">
    <location>
        <begin position="25"/>
        <end position="50"/>
    </location>
</feature>
<evidence type="ECO:0000256" key="6">
    <source>
        <dbReference type="ARBA" id="ARBA00023015"/>
    </source>
</evidence>
<keyword evidence="5" id="KW-0678">Repressor</keyword>
<feature type="compositionally biased region" description="Acidic residues" evidence="9">
    <location>
        <begin position="466"/>
        <end position="483"/>
    </location>
</feature>
<keyword evidence="11" id="KW-1185">Reference proteome</keyword>
<feature type="compositionally biased region" description="Polar residues" evidence="9">
    <location>
        <begin position="51"/>
        <end position="61"/>
    </location>
</feature>
<evidence type="ECO:0000313" key="11">
    <source>
        <dbReference type="Proteomes" id="UP000307173"/>
    </source>
</evidence>
<keyword evidence="8" id="KW-0539">Nucleus</keyword>
<keyword evidence="7" id="KW-0804">Transcription</keyword>
<organism evidence="10 11">
    <name type="scientific">Pichia inconspicua</name>
    <dbReference type="NCBI Taxonomy" id="52247"/>
    <lineage>
        <taxon>Eukaryota</taxon>
        <taxon>Fungi</taxon>
        <taxon>Dikarya</taxon>
        <taxon>Ascomycota</taxon>
        <taxon>Saccharomycotina</taxon>
        <taxon>Pichiomycetes</taxon>
        <taxon>Pichiales</taxon>
        <taxon>Pichiaceae</taxon>
        <taxon>Pichia</taxon>
    </lineage>
</organism>
<reference evidence="10 11" key="1">
    <citation type="journal article" date="2019" name="Front. Genet.">
        <title>Whole-Genome Sequencing of the Opportunistic Yeast Pathogen Candida inconspicua Uncovers Its Hybrid Origin.</title>
        <authorList>
            <person name="Mixao V."/>
            <person name="Hansen A.P."/>
            <person name="Saus E."/>
            <person name="Boekhout T."/>
            <person name="Lass-Florl C."/>
            <person name="Gabaldon T."/>
        </authorList>
    </citation>
    <scope>NUCLEOTIDE SEQUENCE [LARGE SCALE GENOMIC DNA]</scope>
    <source>
        <strain evidence="10 11">CBS 180</strain>
    </source>
</reference>
<feature type="compositionally biased region" description="Low complexity" evidence="9">
    <location>
        <begin position="7"/>
        <end position="19"/>
    </location>
</feature>
<sequence length="523" mass="57078">MSGHTSADATDAKLAAADLDNTDQSKNNNFNNKKNSSHSNHNLKNSSVSSDSIKPFNNTANMMKEPKTPSLNKSTPTFASPAPNGNLPETPERIPRRIDTDLESTPLLSPGPSGNIFATPGRRRGSLANNAPDFYTLLKSPEVRMDDKGIKRTSLDLFSNSDTSPQKISKEYDSEHLLKSPRRDVKEIKKISENLKTRLNYANFKVQHGLSRKSIDELEQSLDSIATNTSTLKPEPKNLDDFWNLKADNLPGNANSSGRSLLASPSRFPISGRRRTSFNASVNLDDIAKRGVKASPDLTNSEFSNIKPVPLTQTSSLASLHVQSNLQSSPLQRANSRSKGTLSVDTKTDATETKLEQDAIYSLISMSSPTKYTAASSVSPSPPKQFASSINSNLKLPPPTSSTGNVTLPPLSAPGVLGGSSTHENPMRNYVFPPPSQGLGMFTSSNPIATNTIDSKMDLKGKVDEDLTEDETTEEEVFVDESNDANSIHETNEPGHSGDHKFRTFKYDNRLKKSTTERRDETK</sequence>
<evidence type="ECO:0000256" key="1">
    <source>
        <dbReference type="ARBA" id="ARBA00004123"/>
    </source>
</evidence>
<gene>
    <name evidence="10" type="ORF">CANINC_003478</name>
</gene>
<evidence type="ECO:0000256" key="9">
    <source>
        <dbReference type="SAM" id="MobiDB-lite"/>
    </source>
</evidence>
<evidence type="ECO:0000256" key="2">
    <source>
        <dbReference type="ARBA" id="ARBA00004496"/>
    </source>
</evidence>
<dbReference type="AlphaFoldDB" id="A0A4T0WYM9"/>
<evidence type="ECO:0000256" key="3">
    <source>
        <dbReference type="ARBA" id="ARBA00006922"/>
    </source>
</evidence>
<accession>A0A4T0WYM9</accession>
<evidence type="ECO:0000256" key="7">
    <source>
        <dbReference type="ARBA" id="ARBA00023163"/>
    </source>
</evidence>
<dbReference type="STRING" id="52247.A0A4T0WYM9"/>
<keyword evidence="6" id="KW-0805">Transcription regulation</keyword>
<evidence type="ECO:0000313" key="10">
    <source>
        <dbReference type="EMBL" id="TID21198.1"/>
    </source>
</evidence>
<name>A0A4T0WYM9_9ASCO</name>
<dbReference type="Proteomes" id="UP000307173">
    <property type="component" value="Unassembled WGS sequence"/>
</dbReference>
<dbReference type="InterPro" id="IPR013734">
    <property type="entry name" value="TF_Nrm1/Whi5"/>
</dbReference>
<feature type="compositionally biased region" description="Basic and acidic residues" evidence="9">
    <location>
        <begin position="90"/>
        <end position="100"/>
    </location>
</feature>
<feature type="compositionally biased region" description="Polar residues" evidence="9">
    <location>
        <begin position="69"/>
        <end position="78"/>
    </location>
</feature>
<feature type="region of interest" description="Disordered" evidence="9">
    <location>
        <begin position="465"/>
        <end position="523"/>
    </location>
</feature>
<evidence type="ECO:0000256" key="4">
    <source>
        <dbReference type="ARBA" id="ARBA00022490"/>
    </source>
</evidence>
<keyword evidence="4" id="KW-0963">Cytoplasm</keyword>
<dbReference type="OrthoDB" id="2359117at2759"/>
<feature type="region of interest" description="Disordered" evidence="9">
    <location>
        <begin position="1"/>
        <end position="124"/>
    </location>
</feature>
<comment type="caution">
    <text evidence="10">The sequence shown here is derived from an EMBL/GenBank/DDBJ whole genome shotgun (WGS) entry which is preliminary data.</text>
</comment>
<evidence type="ECO:0000256" key="5">
    <source>
        <dbReference type="ARBA" id="ARBA00022491"/>
    </source>
</evidence>
<dbReference type="GO" id="GO:0005634">
    <property type="term" value="C:nucleus"/>
    <property type="evidence" value="ECO:0007669"/>
    <property type="project" value="UniProtKB-SubCell"/>
</dbReference>
<proteinExistence type="inferred from homology"/>
<evidence type="ECO:0000256" key="8">
    <source>
        <dbReference type="ARBA" id="ARBA00023242"/>
    </source>
</evidence>
<dbReference type="EMBL" id="SELW01000553">
    <property type="protein sequence ID" value="TID21198.1"/>
    <property type="molecule type" value="Genomic_DNA"/>
</dbReference>
<protein>
    <submittedName>
        <fullName evidence="10">Uncharacterized protein</fullName>
    </submittedName>
</protein>
<dbReference type="GO" id="GO:0005737">
    <property type="term" value="C:cytoplasm"/>
    <property type="evidence" value="ECO:0007669"/>
    <property type="project" value="UniProtKB-SubCell"/>
</dbReference>
<dbReference type="Pfam" id="PF08528">
    <property type="entry name" value="Whi5"/>
    <property type="match status" value="1"/>
</dbReference>
<comment type="subcellular location">
    <subcellularLocation>
        <location evidence="2">Cytoplasm</location>
    </subcellularLocation>
    <subcellularLocation>
        <location evidence="1">Nucleus</location>
    </subcellularLocation>
</comment>
<comment type="similarity">
    <text evidence="3">Belongs to the WHI5/NRM1 family.</text>
</comment>
<feature type="region of interest" description="Disordered" evidence="9">
    <location>
        <begin position="326"/>
        <end position="349"/>
    </location>
</feature>
<feature type="compositionally biased region" description="Polar residues" evidence="9">
    <location>
        <begin position="326"/>
        <end position="345"/>
    </location>
</feature>
<feature type="region of interest" description="Disordered" evidence="9">
    <location>
        <begin position="372"/>
        <end position="425"/>
    </location>
</feature>